<evidence type="ECO:0000313" key="2">
    <source>
        <dbReference type="Proteomes" id="UP000076512"/>
    </source>
</evidence>
<dbReference type="GO" id="GO:0055070">
    <property type="term" value="P:copper ion homeostasis"/>
    <property type="evidence" value="ECO:0007669"/>
    <property type="project" value="InterPro"/>
</dbReference>
<name>A0A164MPF2_9NOCA</name>
<gene>
    <name evidence="1" type="ORF">AWN90_33560</name>
</gene>
<dbReference type="STRING" id="455432.AWN90_33560"/>
<dbReference type="EMBL" id="LWGR01000007">
    <property type="protein sequence ID" value="KZM73543.1"/>
    <property type="molecule type" value="Genomic_DNA"/>
</dbReference>
<dbReference type="Proteomes" id="UP000076512">
    <property type="component" value="Unassembled WGS sequence"/>
</dbReference>
<reference evidence="1 2" key="1">
    <citation type="submission" date="2016-04" db="EMBL/GenBank/DDBJ databases">
        <authorList>
            <person name="Evans L.H."/>
            <person name="Alamgir A."/>
            <person name="Owens N."/>
            <person name="Weber N.D."/>
            <person name="Virtaneva K."/>
            <person name="Barbian K."/>
            <person name="Babar A."/>
            <person name="Rosenke K."/>
        </authorList>
    </citation>
    <scope>NUCLEOTIDE SEQUENCE [LARGE SCALE GENOMIC DNA]</scope>
    <source>
        <strain evidence="1 2">IFM 0406</strain>
    </source>
</reference>
<proteinExistence type="predicted"/>
<evidence type="ECO:0000313" key="1">
    <source>
        <dbReference type="EMBL" id="KZM73543.1"/>
    </source>
</evidence>
<dbReference type="Pfam" id="PF11382">
    <property type="entry name" value="MctB"/>
    <property type="match status" value="1"/>
</dbReference>
<sequence length="312" mass="31029">MISLRQHAVSIAAIFFALALGLLLGAQGLSGGVLALLRSDHGALQQRNNALAAENTRLTEEVAAADGFVARSAPRLLGGTLANRSVLLFTTPDADPGDVDAVAKALGAAGATVTGKIALTDSFVDSAQGDRLRTAVTNMIPAGGQLQTGAVDQGSLAGDLLGLAFLTDPGSNQQRATPQERGLILDTLRNGGFVATGEVQPAQLAVVLTGAGARSEQNNQGSIIARFAGGLRGRGAGVVLAGRGGAADGAGPIAVVRADGHLASTVTTVDNVDREIGRLTTVLGLGEQLGGKTGGYGTGAKATALSVAAMPG</sequence>
<dbReference type="GO" id="GO:0016020">
    <property type="term" value="C:membrane"/>
    <property type="evidence" value="ECO:0007669"/>
    <property type="project" value="InterPro"/>
</dbReference>
<accession>A0A164MPF2</accession>
<organism evidence="1 2">
    <name type="scientific">Nocardia terpenica</name>
    <dbReference type="NCBI Taxonomy" id="455432"/>
    <lineage>
        <taxon>Bacteria</taxon>
        <taxon>Bacillati</taxon>
        <taxon>Actinomycetota</taxon>
        <taxon>Actinomycetes</taxon>
        <taxon>Mycobacteriales</taxon>
        <taxon>Nocardiaceae</taxon>
        <taxon>Nocardia</taxon>
    </lineage>
</organism>
<dbReference type="RefSeq" id="WP_067591088.1">
    <property type="nucleotide sequence ID" value="NZ_JABMCZ010000001.1"/>
</dbReference>
<protein>
    <submittedName>
        <fullName evidence="1">Channel-forming protein</fullName>
    </submittedName>
</protein>
<dbReference type="OrthoDB" id="4350157at2"/>
<comment type="caution">
    <text evidence="1">The sequence shown here is derived from an EMBL/GenBank/DDBJ whole genome shotgun (WGS) entry which is preliminary data.</text>
</comment>
<keyword evidence="2" id="KW-1185">Reference proteome</keyword>
<dbReference type="InterPro" id="IPR021522">
    <property type="entry name" value="MctB"/>
</dbReference>
<dbReference type="AlphaFoldDB" id="A0A164MPF2"/>